<name>A0A4Y2CSM0_ARAVE</name>
<evidence type="ECO:0000313" key="2">
    <source>
        <dbReference type="Proteomes" id="UP000499080"/>
    </source>
</evidence>
<accession>A0A4Y2CSM0</accession>
<dbReference type="PANTHER" id="PTHR47326">
    <property type="entry name" value="TRANSPOSABLE ELEMENT TC3 TRANSPOSASE-LIKE PROTEIN"/>
    <property type="match status" value="1"/>
</dbReference>
<proteinExistence type="predicted"/>
<dbReference type="InterPro" id="IPR036397">
    <property type="entry name" value="RNaseH_sf"/>
</dbReference>
<dbReference type="AlphaFoldDB" id="A0A4Y2CSM0"/>
<protein>
    <recommendedName>
        <fullName evidence="3">Tc1-like transposase DDE domain-containing protein</fullName>
    </recommendedName>
</protein>
<dbReference type="Proteomes" id="UP000499080">
    <property type="component" value="Unassembled WGS sequence"/>
</dbReference>
<gene>
    <name evidence="1" type="ORF">AVEN_190892_1</name>
</gene>
<dbReference type="OrthoDB" id="10024116at2759"/>
<dbReference type="Gene3D" id="3.30.420.10">
    <property type="entry name" value="Ribonuclease H-like superfamily/Ribonuclease H"/>
    <property type="match status" value="1"/>
</dbReference>
<evidence type="ECO:0000313" key="1">
    <source>
        <dbReference type="EMBL" id="GBM06678.1"/>
    </source>
</evidence>
<comment type="caution">
    <text evidence="1">The sequence shown here is derived from an EMBL/GenBank/DDBJ whole genome shotgun (WGS) entry which is preliminary data.</text>
</comment>
<keyword evidence="2" id="KW-1185">Reference proteome</keyword>
<evidence type="ECO:0008006" key="3">
    <source>
        <dbReference type="Google" id="ProtNLM"/>
    </source>
</evidence>
<sequence length="139" mass="16215">MTQHHAPVTSNIYLDMLQLYAVPQFPEGVIFQQDGALTHYGNIAREFLDTTFPQRWIGRGAVMAWAQRSPDITPLDFNLWGYEKQHVYSERINDINHLKQRITNVIHSVTPDVLNRVWEELDYRLDVCSAANEAYIELR</sequence>
<dbReference type="GO" id="GO:0003676">
    <property type="term" value="F:nucleic acid binding"/>
    <property type="evidence" value="ECO:0007669"/>
    <property type="project" value="InterPro"/>
</dbReference>
<dbReference type="PANTHER" id="PTHR47326:SF1">
    <property type="entry name" value="HTH PSQ-TYPE DOMAIN-CONTAINING PROTEIN"/>
    <property type="match status" value="1"/>
</dbReference>
<reference evidence="1 2" key="1">
    <citation type="journal article" date="2019" name="Sci. Rep.">
        <title>Orb-weaving spider Araneus ventricosus genome elucidates the spidroin gene catalogue.</title>
        <authorList>
            <person name="Kono N."/>
            <person name="Nakamura H."/>
            <person name="Ohtoshi R."/>
            <person name="Moran D.A.P."/>
            <person name="Shinohara A."/>
            <person name="Yoshida Y."/>
            <person name="Fujiwara M."/>
            <person name="Mori M."/>
            <person name="Tomita M."/>
            <person name="Arakawa K."/>
        </authorList>
    </citation>
    <scope>NUCLEOTIDE SEQUENCE [LARGE SCALE GENOMIC DNA]</scope>
</reference>
<organism evidence="1 2">
    <name type="scientific">Araneus ventricosus</name>
    <name type="common">Orbweaver spider</name>
    <name type="synonym">Epeira ventricosa</name>
    <dbReference type="NCBI Taxonomy" id="182803"/>
    <lineage>
        <taxon>Eukaryota</taxon>
        <taxon>Metazoa</taxon>
        <taxon>Ecdysozoa</taxon>
        <taxon>Arthropoda</taxon>
        <taxon>Chelicerata</taxon>
        <taxon>Arachnida</taxon>
        <taxon>Araneae</taxon>
        <taxon>Araneomorphae</taxon>
        <taxon>Entelegynae</taxon>
        <taxon>Araneoidea</taxon>
        <taxon>Araneidae</taxon>
        <taxon>Araneus</taxon>
    </lineage>
</organism>
<dbReference type="EMBL" id="BGPR01000232">
    <property type="protein sequence ID" value="GBM06678.1"/>
    <property type="molecule type" value="Genomic_DNA"/>
</dbReference>